<organism evidence="3 4">
    <name type="scientific">Symbiodinium pilosum</name>
    <name type="common">Dinoflagellate</name>
    <dbReference type="NCBI Taxonomy" id="2952"/>
    <lineage>
        <taxon>Eukaryota</taxon>
        <taxon>Sar</taxon>
        <taxon>Alveolata</taxon>
        <taxon>Dinophyceae</taxon>
        <taxon>Suessiales</taxon>
        <taxon>Symbiodiniaceae</taxon>
        <taxon>Symbiodinium</taxon>
    </lineage>
</organism>
<sequence>MSATPTGQAQPVVSAPPPEAEAKSSAAAVPAKQELADLPPDADLRKKITHALQKAARAKGAAFVPVQELDNLLSHHELEFRSRQVLDFQTADELDEHKNITKKVMGTAAQLRESIHKAAAKLVSHLENMQREAARSEKKAATQKEKDAVAKAKAQAKKAADLVKKEEKQVPALFALQASTAKAKVPVLNHDGWMKAGVGGKCKGPNGLICVWRAVQSPTKEFGKGQIPMRPKAGKEESEAFLSKLFSQLQVTGNMVELTGQNEQLLKETWLYGYAPDFTFASPTPQGMGMLKILAAGEVTMYIMKLSEAAAYFQKKGKTLNADTLPEILNTAAVDDLNAFCENGCQVFYVKQQKFEAVYVPAGYVLFERSSSAVLIYGLRKTVLLKGDPSDYQGVIDFVKASNKDVSRYEQCLERIVAAQQPQAAA</sequence>
<evidence type="ECO:0000313" key="3">
    <source>
        <dbReference type="EMBL" id="CAE7209597.1"/>
    </source>
</evidence>
<dbReference type="OrthoDB" id="422655at2759"/>
<keyword evidence="1" id="KW-0175">Coiled coil</keyword>
<dbReference type="EMBL" id="CAJNIZ010002345">
    <property type="protein sequence ID" value="CAE7209597.1"/>
    <property type="molecule type" value="Genomic_DNA"/>
</dbReference>
<gene>
    <name evidence="3" type="ORF">SPIL2461_LOCUS2217</name>
</gene>
<evidence type="ECO:0000256" key="2">
    <source>
        <dbReference type="SAM" id="MobiDB-lite"/>
    </source>
</evidence>
<feature type="compositionally biased region" description="Low complexity" evidence="2">
    <location>
        <begin position="23"/>
        <end position="33"/>
    </location>
</feature>
<name>A0A812JKI1_SYMPI</name>
<comment type="caution">
    <text evidence="3">The sequence shown here is derived from an EMBL/GenBank/DDBJ whole genome shotgun (WGS) entry which is preliminary data.</text>
</comment>
<dbReference type="AlphaFoldDB" id="A0A812JKI1"/>
<keyword evidence="4" id="KW-1185">Reference proteome</keyword>
<protein>
    <submittedName>
        <fullName evidence="3">Uncharacterized protein</fullName>
    </submittedName>
</protein>
<evidence type="ECO:0000313" key="4">
    <source>
        <dbReference type="Proteomes" id="UP000649617"/>
    </source>
</evidence>
<feature type="coiled-coil region" evidence="1">
    <location>
        <begin position="119"/>
        <end position="169"/>
    </location>
</feature>
<proteinExistence type="predicted"/>
<reference evidence="3" key="1">
    <citation type="submission" date="2021-02" db="EMBL/GenBank/DDBJ databases">
        <authorList>
            <person name="Dougan E. K."/>
            <person name="Rhodes N."/>
            <person name="Thang M."/>
            <person name="Chan C."/>
        </authorList>
    </citation>
    <scope>NUCLEOTIDE SEQUENCE</scope>
</reference>
<evidence type="ECO:0000256" key="1">
    <source>
        <dbReference type="SAM" id="Coils"/>
    </source>
</evidence>
<accession>A0A812JKI1</accession>
<feature type="region of interest" description="Disordered" evidence="2">
    <location>
        <begin position="1"/>
        <end position="42"/>
    </location>
</feature>
<dbReference type="Proteomes" id="UP000649617">
    <property type="component" value="Unassembled WGS sequence"/>
</dbReference>